<name>A0A8H5HJR6_9AGAR</name>
<dbReference type="AlphaFoldDB" id="A0A8H5HJR6"/>
<reference evidence="1 2" key="1">
    <citation type="journal article" date="2020" name="ISME J.">
        <title>Uncovering the hidden diversity of litter-decomposition mechanisms in mushroom-forming fungi.</title>
        <authorList>
            <person name="Floudas D."/>
            <person name="Bentzer J."/>
            <person name="Ahren D."/>
            <person name="Johansson T."/>
            <person name="Persson P."/>
            <person name="Tunlid A."/>
        </authorList>
    </citation>
    <scope>NUCLEOTIDE SEQUENCE [LARGE SCALE GENOMIC DNA]</scope>
    <source>
        <strain evidence="1 2">CBS 661.87</strain>
    </source>
</reference>
<dbReference type="EMBL" id="JAACJP010000005">
    <property type="protein sequence ID" value="KAF5384270.1"/>
    <property type="molecule type" value="Genomic_DNA"/>
</dbReference>
<organism evidence="1 2">
    <name type="scientific">Tricholomella constricta</name>
    <dbReference type="NCBI Taxonomy" id="117010"/>
    <lineage>
        <taxon>Eukaryota</taxon>
        <taxon>Fungi</taxon>
        <taxon>Dikarya</taxon>
        <taxon>Basidiomycota</taxon>
        <taxon>Agaricomycotina</taxon>
        <taxon>Agaricomycetes</taxon>
        <taxon>Agaricomycetidae</taxon>
        <taxon>Agaricales</taxon>
        <taxon>Tricholomatineae</taxon>
        <taxon>Lyophyllaceae</taxon>
        <taxon>Tricholomella</taxon>
    </lineage>
</organism>
<proteinExistence type="predicted"/>
<comment type="caution">
    <text evidence="1">The sequence shown here is derived from an EMBL/GenBank/DDBJ whole genome shotgun (WGS) entry which is preliminary data.</text>
</comment>
<dbReference type="OrthoDB" id="2980111at2759"/>
<evidence type="ECO:0000313" key="2">
    <source>
        <dbReference type="Proteomes" id="UP000565441"/>
    </source>
</evidence>
<sequence>MARPHGLRKWMTYLRSSLPIPSWTSTFSQSIRPKLQDSVWKMGPARSNDDNGTVIGMSFRTLGTLPFWEALKLQDRLFHPFKSIAPKVEDTTEALVQGIVDSESPLSGIGLDETWIETAIDQAKLLYPDRLMRTLPGWSKVRMIIQLIEDERGLGPKVIDIVDSKIYIVKCIQEIIEQTNSSYMATQDKAAINAHRAAYFIEFLYQDATWPDITMTLDKDDHQILRSKVETSHFLFKHAWDLEKAVGKAWTPTLMSLVVRRAYKQIYAPSPSNPPVPPCPIIFFGNPTLYRLAYIENTRLYFSAWRSVDPLQAHRILQSLHPWARFPPITQGHLLLEYFAISLLARAAPESLAGFLRTRRNHPDRQEPTIMNASVLMARLMDAHARLWNVAKSVALHGRLPSTITLGRTRVIGILSTEDEALKACLREGKPWVHCLKRGLVWADEERQWVVKAVFKSASNELKAMRAVTEPECEEAGVVGLAGSMEVTVGEYRGMVLIFTRYCGVSLNHIEFDYHYRLESDV</sequence>
<gene>
    <name evidence="1" type="ORF">D9615_003299</name>
</gene>
<evidence type="ECO:0000313" key="1">
    <source>
        <dbReference type="EMBL" id="KAF5384270.1"/>
    </source>
</evidence>
<dbReference type="Proteomes" id="UP000565441">
    <property type="component" value="Unassembled WGS sequence"/>
</dbReference>
<protein>
    <submittedName>
        <fullName evidence="1">Uncharacterized protein</fullName>
    </submittedName>
</protein>
<keyword evidence="2" id="KW-1185">Reference proteome</keyword>
<accession>A0A8H5HJR6</accession>